<dbReference type="GO" id="GO:0019290">
    <property type="term" value="P:siderophore biosynthetic process"/>
    <property type="evidence" value="ECO:0007669"/>
    <property type="project" value="InterPro"/>
</dbReference>
<dbReference type="NCBIfam" id="NF008192">
    <property type="entry name" value="PRK10946.1"/>
    <property type="match status" value="1"/>
</dbReference>
<dbReference type="Pfam" id="PF00501">
    <property type="entry name" value="AMP-binding"/>
    <property type="match status" value="1"/>
</dbReference>
<dbReference type="InterPro" id="IPR011963">
    <property type="entry name" value="DHB_AMP_lig"/>
</dbReference>
<evidence type="ECO:0000256" key="1">
    <source>
        <dbReference type="ARBA" id="ARBA00004924"/>
    </source>
</evidence>
<comment type="caution">
    <text evidence="6">The sequence shown here is derived from an EMBL/GenBank/DDBJ whole genome shotgun (WGS) entry which is preliminary data.</text>
</comment>
<dbReference type="AlphaFoldDB" id="A0A2T0VWY5"/>
<dbReference type="Gene3D" id="3.40.50.12780">
    <property type="entry name" value="N-terminal domain of ligase-like"/>
    <property type="match status" value="1"/>
</dbReference>
<dbReference type="PROSITE" id="PS00455">
    <property type="entry name" value="AMP_BINDING"/>
    <property type="match status" value="1"/>
</dbReference>
<evidence type="ECO:0000313" key="7">
    <source>
        <dbReference type="Proteomes" id="UP000238007"/>
    </source>
</evidence>
<keyword evidence="3 6" id="KW-0436">Ligase</keyword>
<dbReference type="NCBIfam" id="TIGR02275">
    <property type="entry name" value="DHB_AMP_lig"/>
    <property type="match status" value="1"/>
</dbReference>
<sequence length="535" mass="58964">MTDFTPWPENLAELYRQKGYWIDKPLTHGLHYQVQARPGASAIQCGARAISYADLDHMSSALAVRLLAEGLQPGERAVVQLPNCAEFYITFFALLKAGIMPVNALFNHRALELRSYVEQLQPTLFIGSRGHALFKDDAFETELREISKGLKLCLYLGDADPRADLQQWMAPEVAETAELPELDPGSVAFYQLSGGSTGTPKLIPRTHNDYDYSVRASAEICALTPQTRFLCALPAPHNYVMSSPGALGVFFAGGTVVMADNPDPSLCFDIMEQHGVTVAALVPSAVGLWLEAVREGKTPPASLELLQVGGASFAEALARQVPELLGCQLQQVFGMAEGLVNYTRFDDPEERIFTTQGCPISEHDEVRVRNADGYDCAVGEPGQLWVRGPYTFRGYFRSPEHNKSAFDAEGFYFSGDLVQRDADGYLRVVGRVKDQINRGGEKIAAEEVEGLLLRHPEVLEAALVAQPDARLGERGCAVLVTRNPLRPVELRRHLMGLGVAEYKLPDRFIFVETMPLTAVGKINKRVLRDTILETQ</sequence>
<comment type="pathway">
    <text evidence="1">Siderophore biosynthesis.</text>
</comment>
<dbReference type="InterPro" id="IPR045851">
    <property type="entry name" value="AMP-bd_C_sf"/>
</dbReference>
<organism evidence="6 7">
    <name type="scientific">Yoonia maritima</name>
    <dbReference type="NCBI Taxonomy" id="1435347"/>
    <lineage>
        <taxon>Bacteria</taxon>
        <taxon>Pseudomonadati</taxon>
        <taxon>Pseudomonadota</taxon>
        <taxon>Alphaproteobacteria</taxon>
        <taxon>Rhodobacterales</taxon>
        <taxon>Paracoccaceae</taxon>
        <taxon>Yoonia</taxon>
    </lineage>
</organism>
<dbReference type="GO" id="GO:0031956">
    <property type="term" value="F:medium-chain fatty acid-CoA ligase activity"/>
    <property type="evidence" value="ECO:0007669"/>
    <property type="project" value="TreeGrafter"/>
</dbReference>
<evidence type="ECO:0000256" key="3">
    <source>
        <dbReference type="ARBA" id="ARBA00022598"/>
    </source>
</evidence>
<evidence type="ECO:0000259" key="5">
    <source>
        <dbReference type="Pfam" id="PF13193"/>
    </source>
</evidence>
<comment type="similarity">
    <text evidence="2">Belongs to the ATP-dependent AMP-binding enzyme family.</text>
</comment>
<dbReference type="PANTHER" id="PTHR43201">
    <property type="entry name" value="ACYL-COA SYNTHETASE"/>
    <property type="match status" value="1"/>
</dbReference>
<dbReference type="InterPro" id="IPR020845">
    <property type="entry name" value="AMP-binding_CS"/>
</dbReference>
<feature type="domain" description="AMP-dependent synthetase/ligase" evidence="4">
    <location>
        <begin position="32"/>
        <end position="396"/>
    </location>
</feature>
<name>A0A2T0VWY5_9RHOB</name>
<evidence type="ECO:0000259" key="4">
    <source>
        <dbReference type="Pfam" id="PF00501"/>
    </source>
</evidence>
<dbReference type="EMBL" id="PVTP01000008">
    <property type="protein sequence ID" value="PRY76544.1"/>
    <property type="molecule type" value="Genomic_DNA"/>
</dbReference>
<dbReference type="GO" id="GO:0006631">
    <property type="term" value="P:fatty acid metabolic process"/>
    <property type="evidence" value="ECO:0007669"/>
    <property type="project" value="TreeGrafter"/>
</dbReference>
<evidence type="ECO:0000313" key="6">
    <source>
        <dbReference type="EMBL" id="PRY76544.1"/>
    </source>
</evidence>
<dbReference type="Pfam" id="PF13193">
    <property type="entry name" value="AMP-binding_C"/>
    <property type="match status" value="1"/>
</dbReference>
<proteinExistence type="inferred from homology"/>
<dbReference type="InterPro" id="IPR000873">
    <property type="entry name" value="AMP-dep_synth/lig_dom"/>
</dbReference>
<evidence type="ECO:0000256" key="2">
    <source>
        <dbReference type="ARBA" id="ARBA00006432"/>
    </source>
</evidence>
<feature type="domain" description="AMP-binding enzyme C-terminal" evidence="5">
    <location>
        <begin position="447"/>
        <end position="521"/>
    </location>
</feature>
<dbReference type="InterPro" id="IPR025110">
    <property type="entry name" value="AMP-bd_C"/>
</dbReference>
<dbReference type="OrthoDB" id="9803968at2"/>
<dbReference type="Proteomes" id="UP000238007">
    <property type="component" value="Unassembled WGS sequence"/>
</dbReference>
<dbReference type="RefSeq" id="WP_106358197.1">
    <property type="nucleotide sequence ID" value="NZ_PVTP01000008.1"/>
</dbReference>
<protein>
    <submittedName>
        <fullName evidence="6">2,3-dihydroxybenzoate-AMP ligase</fullName>
    </submittedName>
</protein>
<accession>A0A2T0VWY5</accession>
<dbReference type="GO" id="GO:0008668">
    <property type="term" value="F:2,3-dihydroxybenzoate--[aryl-carrier protein] ligase"/>
    <property type="evidence" value="ECO:0007669"/>
    <property type="project" value="InterPro"/>
</dbReference>
<dbReference type="InterPro" id="IPR042099">
    <property type="entry name" value="ANL_N_sf"/>
</dbReference>
<dbReference type="SUPFAM" id="SSF56801">
    <property type="entry name" value="Acetyl-CoA synthetase-like"/>
    <property type="match status" value="1"/>
</dbReference>
<keyword evidence="7" id="KW-1185">Reference proteome</keyword>
<dbReference type="PANTHER" id="PTHR43201:SF5">
    <property type="entry name" value="MEDIUM-CHAIN ACYL-COA LIGASE ACSF2, MITOCHONDRIAL"/>
    <property type="match status" value="1"/>
</dbReference>
<gene>
    <name evidence="6" type="ORF">CLV80_1088</name>
</gene>
<dbReference type="Gene3D" id="3.30.300.30">
    <property type="match status" value="1"/>
</dbReference>
<reference evidence="6 7" key="1">
    <citation type="submission" date="2018-03" db="EMBL/GenBank/DDBJ databases">
        <title>Genomic Encyclopedia of Archaeal and Bacterial Type Strains, Phase II (KMG-II): from individual species to whole genera.</title>
        <authorList>
            <person name="Goeker M."/>
        </authorList>
    </citation>
    <scope>NUCLEOTIDE SEQUENCE [LARGE SCALE GENOMIC DNA]</scope>
    <source>
        <strain evidence="6 7">DSM 101533</strain>
    </source>
</reference>